<gene>
    <name evidence="2" type="ORF">QIS96_31675</name>
</gene>
<keyword evidence="3" id="KW-1185">Reference proteome</keyword>
<proteinExistence type="predicted"/>
<evidence type="ECO:0000256" key="1">
    <source>
        <dbReference type="SAM" id="Coils"/>
    </source>
</evidence>
<evidence type="ECO:0000313" key="3">
    <source>
        <dbReference type="Proteomes" id="UP001223978"/>
    </source>
</evidence>
<evidence type="ECO:0000313" key="2">
    <source>
        <dbReference type="EMBL" id="MDI3408367.1"/>
    </source>
</evidence>
<comment type="caution">
    <text evidence="2">The sequence shown here is derived from an EMBL/GenBank/DDBJ whole genome shotgun (WGS) entry which is preliminary data.</text>
</comment>
<name>A0ABT6SL23_9ACTN</name>
<dbReference type="RefSeq" id="WP_282546276.1">
    <property type="nucleotide sequence ID" value="NZ_JASCIQ010000044.1"/>
</dbReference>
<feature type="coiled-coil region" evidence="1">
    <location>
        <begin position="14"/>
        <end position="60"/>
    </location>
</feature>
<organism evidence="2 3">
    <name type="scientific">Streptomyces cavernicola</name>
    <dbReference type="NCBI Taxonomy" id="3043613"/>
    <lineage>
        <taxon>Bacteria</taxon>
        <taxon>Bacillati</taxon>
        <taxon>Actinomycetota</taxon>
        <taxon>Actinomycetes</taxon>
        <taxon>Kitasatosporales</taxon>
        <taxon>Streptomycetaceae</taxon>
        <taxon>Streptomyces</taxon>
    </lineage>
</organism>
<keyword evidence="1" id="KW-0175">Coiled coil</keyword>
<dbReference type="EMBL" id="JASCIQ010000044">
    <property type="protein sequence ID" value="MDI3408367.1"/>
    <property type="molecule type" value="Genomic_DNA"/>
</dbReference>
<sequence length="83" mass="8984">MYDESADPTAAEALQQVEGVIAHLSEQMREARASGDSDRLEQLKAEYGQALADRSDLQEGDGGEESEQIAARYAARLKELGGE</sequence>
<reference evidence="2 3" key="1">
    <citation type="submission" date="2023-05" db="EMBL/GenBank/DDBJ databases">
        <title>Draft genome sequence of Streptomyces sp. B-S-A6 isolated from a cave soil in Thailand.</title>
        <authorList>
            <person name="Chamroensaksri N."/>
            <person name="Muangham S."/>
        </authorList>
    </citation>
    <scope>NUCLEOTIDE SEQUENCE [LARGE SCALE GENOMIC DNA]</scope>
    <source>
        <strain evidence="2 3">B-S-A6</strain>
    </source>
</reference>
<protein>
    <submittedName>
        <fullName evidence="2">Uncharacterized protein</fullName>
    </submittedName>
</protein>
<accession>A0ABT6SL23</accession>
<dbReference type="Proteomes" id="UP001223978">
    <property type="component" value="Unassembled WGS sequence"/>
</dbReference>